<comment type="catalytic activity">
    <reaction evidence="1 6">
        <text>7,8-dihydroneopterin = 6-hydroxymethyl-7,8-dihydropterin + glycolaldehyde</text>
        <dbReference type="Rhea" id="RHEA:10540"/>
        <dbReference type="ChEBI" id="CHEBI:17001"/>
        <dbReference type="ChEBI" id="CHEBI:17071"/>
        <dbReference type="ChEBI" id="CHEBI:44841"/>
        <dbReference type="EC" id="4.1.2.25"/>
    </reaction>
</comment>
<dbReference type="PANTHER" id="PTHR42844">
    <property type="entry name" value="DIHYDRONEOPTERIN ALDOLASE 1-RELATED"/>
    <property type="match status" value="1"/>
</dbReference>
<dbReference type="GO" id="GO:0004150">
    <property type="term" value="F:dihydroneopterin aldolase activity"/>
    <property type="evidence" value="ECO:0007669"/>
    <property type="project" value="UniProtKB-UniRule"/>
</dbReference>
<comment type="pathway">
    <text evidence="2 6">Cofactor biosynthesis; tetrahydrofolate biosynthesis; 2-amino-4-hydroxy-6-hydroxymethyl-7,8-dihydropteridine diphosphate from 7,8-dihydroneopterin triphosphate: step 3/4.</text>
</comment>
<reference evidence="8 9" key="1">
    <citation type="submission" date="2018-06" db="EMBL/GenBank/DDBJ databases">
        <authorList>
            <consortium name="Pathogen Informatics"/>
            <person name="Doyle S."/>
        </authorList>
    </citation>
    <scope>NUCLEOTIDE SEQUENCE [LARGE SCALE GENOMIC DNA]</scope>
    <source>
        <strain evidence="8 9">NCTC11166</strain>
    </source>
</reference>
<evidence type="ECO:0000256" key="3">
    <source>
        <dbReference type="ARBA" id="ARBA00005708"/>
    </source>
</evidence>
<evidence type="ECO:0000259" key="7">
    <source>
        <dbReference type="SMART" id="SM00905"/>
    </source>
</evidence>
<dbReference type="InterPro" id="IPR006157">
    <property type="entry name" value="FolB_dom"/>
</dbReference>
<dbReference type="GO" id="GO:0046656">
    <property type="term" value="P:folic acid biosynthetic process"/>
    <property type="evidence" value="ECO:0007669"/>
    <property type="project" value="UniProtKB-UniRule"/>
</dbReference>
<evidence type="ECO:0000313" key="9">
    <source>
        <dbReference type="Proteomes" id="UP000251186"/>
    </source>
</evidence>
<dbReference type="NCBIfam" id="TIGR00526">
    <property type="entry name" value="folB_dom"/>
    <property type="match status" value="1"/>
</dbReference>
<evidence type="ECO:0000256" key="1">
    <source>
        <dbReference type="ARBA" id="ARBA00001353"/>
    </source>
</evidence>
<dbReference type="SUPFAM" id="SSF55620">
    <property type="entry name" value="Tetrahydrobiopterin biosynthesis enzymes-like"/>
    <property type="match status" value="1"/>
</dbReference>
<dbReference type="Gene3D" id="3.30.1130.10">
    <property type="match status" value="1"/>
</dbReference>
<keyword evidence="5 6" id="KW-0456">Lyase</keyword>
<dbReference type="Pfam" id="PF02152">
    <property type="entry name" value="FolB"/>
    <property type="match status" value="1"/>
</dbReference>
<evidence type="ECO:0000256" key="4">
    <source>
        <dbReference type="ARBA" id="ARBA00022909"/>
    </source>
</evidence>
<dbReference type="InterPro" id="IPR006156">
    <property type="entry name" value="Dihydroneopterin_aldolase"/>
</dbReference>
<gene>
    <name evidence="8" type="primary">folB</name>
    <name evidence="8" type="ORF">NCTC11166_00293</name>
</gene>
<evidence type="ECO:0000256" key="6">
    <source>
        <dbReference type="RuleBase" id="RU362079"/>
    </source>
</evidence>
<dbReference type="GO" id="GO:0005737">
    <property type="term" value="C:cytoplasm"/>
    <property type="evidence" value="ECO:0007669"/>
    <property type="project" value="TreeGrafter"/>
</dbReference>
<proteinExistence type="inferred from homology"/>
<feature type="domain" description="Dihydroneopterin aldolase/epimerase" evidence="7">
    <location>
        <begin position="23"/>
        <end position="130"/>
    </location>
</feature>
<evidence type="ECO:0000256" key="2">
    <source>
        <dbReference type="ARBA" id="ARBA00005013"/>
    </source>
</evidence>
<name>A0A2X1B419_BREVE</name>
<accession>A0A2X1B419</accession>
<organism evidence="8 9">
    <name type="scientific">Brevundimonas vesicularis</name>
    <name type="common">Pseudomonas vesicularis</name>
    <dbReference type="NCBI Taxonomy" id="41276"/>
    <lineage>
        <taxon>Bacteria</taxon>
        <taxon>Pseudomonadati</taxon>
        <taxon>Pseudomonadota</taxon>
        <taxon>Alphaproteobacteria</taxon>
        <taxon>Caulobacterales</taxon>
        <taxon>Caulobacteraceae</taxon>
        <taxon>Brevundimonas</taxon>
    </lineage>
</organism>
<comment type="similarity">
    <text evidence="3 6">Belongs to the DHNA family.</text>
</comment>
<dbReference type="PANTHER" id="PTHR42844:SF1">
    <property type="entry name" value="DIHYDRONEOPTERIN ALDOLASE 1-RELATED"/>
    <property type="match status" value="1"/>
</dbReference>
<dbReference type="EC" id="4.1.2.25" evidence="6"/>
<dbReference type="UniPathway" id="UPA00077">
    <property type="reaction ID" value="UER00154"/>
</dbReference>
<protein>
    <recommendedName>
        <fullName evidence="6">7,8-dihydroneopterin aldolase</fullName>
        <ecNumber evidence="6">4.1.2.25</ecNumber>
    </recommendedName>
</protein>
<dbReference type="EMBL" id="UAQP01000005">
    <property type="protein sequence ID" value="SPU51983.1"/>
    <property type="molecule type" value="Genomic_DNA"/>
</dbReference>
<dbReference type="Proteomes" id="UP000251186">
    <property type="component" value="Unassembled WGS sequence"/>
</dbReference>
<dbReference type="AlphaFoldDB" id="A0A2X1B419"/>
<comment type="function">
    <text evidence="6">Catalyzes the conversion of 7,8-dihydroneopterin to 6-hydroxymethyl-7,8-dihydropterin.</text>
</comment>
<sequence>MVSSPLATPVPADDRLRFERLSVFVRGLEVEAGIGVYDHEQGRLQRLVIDVTLELEPRPIERLGDTINYETVADAARAIAAEGHVGLVETFAERLARACLEDGRVQRATVRIEKPGALAAVAAPGCEIVLGR</sequence>
<dbReference type="InterPro" id="IPR043133">
    <property type="entry name" value="GTP-CH-I_C/QueF"/>
</dbReference>
<evidence type="ECO:0000256" key="5">
    <source>
        <dbReference type="ARBA" id="ARBA00023239"/>
    </source>
</evidence>
<dbReference type="NCBIfam" id="TIGR00525">
    <property type="entry name" value="folB"/>
    <property type="match status" value="1"/>
</dbReference>
<keyword evidence="4 6" id="KW-0289">Folate biosynthesis</keyword>
<dbReference type="SMART" id="SM00905">
    <property type="entry name" value="FolB"/>
    <property type="match status" value="1"/>
</dbReference>
<dbReference type="RefSeq" id="WP_181669098.1">
    <property type="nucleotide sequence ID" value="NZ_UAQP01000005.1"/>
</dbReference>
<evidence type="ECO:0000313" key="8">
    <source>
        <dbReference type="EMBL" id="SPU51983.1"/>
    </source>
</evidence>
<dbReference type="GO" id="GO:0046654">
    <property type="term" value="P:tetrahydrofolate biosynthetic process"/>
    <property type="evidence" value="ECO:0007669"/>
    <property type="project" value="UniProtKB-UniRule"/>
</dbReference>